<evidence type="ECO:0000256" key="2">
    <source>
        <dbReference type="SAM" id="SignalP"/>
    </source>
</evidence>
<accession>A0A8H4UGU8</accession>
<dbReference type="Proteomes" id="UP000635477">
    <property type="component" value="Unassembled WGS sequence"/>
</dbReference>
<keyword evidence="4" id="KW-1185">Reference proteome</keyword>
<feature type="region of interest" description="Disordered" evidence="1">
    <location>
        <begin position="154"/>
        <end position="186"/>
    </location>
</feature>
<protein>
    <submittedName>
        <fullName evidence="3">Uncharacterized protein</fullName>
    </submittedName>
</protein>
<feature type="chain" id="PRO_5034380190" evidence="2">
    <location>
        <begin position="18"/>
        <end position="219"/>
    </location>
</feature>
<organism evidence="3 4">
    <name type="scientific">Fusarium zealandicum</name>
    <dbReference type="NCBI Taxonomy" id="1053134"/>
    <lineage>
        <taxon>Eukaryota</taxon>
        <taxon>Fungi</taxon>
        <taxon>Dikarya</taxon>
        <taxon>Ascomycota</taxon>
        <taxon>Pezizomycotina</taxon>
        <taxon>Sordariomycetes</taxon>
        <taxon>Hypocreomycetidae</taxon>
        <taxon>Hypocreales</taxon>
        <taxon>Nectriaceae</taxon>
        <taxon>Fusarium</taxon>
        <taxon>Fusarium staphyleae species complex</taxon>
    </lineage>
</organism>
<keyword evidence="2" id="KW-0732">Signal</keyword>
<dbReference type="OrthoDB" id="4991875at2759"/>
<evidence type="ECO:0000313" key="3">
    <source>
        <dbReference type="EMBL" id="KAF4976340.1"/>
    </source>
</evidence>
<reference evidence="3" key="1">
    <citation type="journal article" date="2020" name="BMC Genomics">
        <title>Correction to: Identification and distribution of gene clusters required for synthesis of sphingolipid metabolism inhibitors in diverse species of the filamentous fungus Fusarium.</title>
        <authorList>
            <person name="Kim H.S."/>
            <person name="Lohmar J.M."/>
            <person name="Busman M."/>
            <person name="Brown D.W."/>
            <person name="Naumann T.A."/>
            <person name="Divon H.H."/>
            <person name="Lysoe E."/>
            <person name="Uhlig S."/>
            <person name="Proctor R.H."/>
        </authorList>
    </citation>
    <scope>NUCLEOTIDE SEQUENCE</scope>
    <source>
        <strain evidence="3">NRRL 22465</strain>
    </source>
</reference>
<evidence type="ECO:0000313" key="4">
    <source>
        <dbReference type="Proteomes" id="UP000635477"/>
    </source>
</evidence>
<evidence type="ECO:0000256" key="1">
    <source>
        <dbReference type="SAM" id="MobiDB-lite"/>
    </source>
</evidence>
<gene>
    <name evidence="3" type="ORF">FZEAL_6984</name>
</gene>
<feature type="compositionally biased region" description="Polar residues" evidence="1">
    <location>
        <begin position="161"/>
        <end position="171"/>
    </location>
</feature>
<comment type="caution">
    <text evidence="3">The sequence shown here is derived from an EMBL/GenBank/DDBJ whole genome shotgun (WGS) entry which is preliminary data.</text>
</comment>
<name>A0A8H4UGU8_9HYPO</name>
<feature type="compositionally biased region" description="Low complexity" evidence="1">
    <location>
        <begin position="172"/>
        <end position="185"/>
    </location>
</feature>
<feature type="signal peptide" evidence="2">
    <location>
        <begin position="1"/>
        <end position="17"/>
    </location>
</feature>
<dbReference type="EMBL" id="JABEYC010000548">
    <property type="protein sequence ID" value="KAF4976340.1"/>
    <property type="molecule type" value="Genomic_DNA"/>
</dbReference>
<dbReference type="AlphaFoldDB" id="A0A8H4UGU8"/>
<reference evidence="3" key="2">
    <citation type="submission" date="2020-05" db="EMBL/GenBank/DDBJ databases">
        <authorList>
            <person name="Kim H.-S."/>
            <person name="Proctor R.H."/>
            <person name="Brown D.W."/>
        </authorList>
    </citation>
    <scope>NUCLEOTIDE SEQUENCE</scope>
    <source>
        <strain evidence="3">NRRL 22465</strain>
    </source>
</reference>
<sequence length="219" mass="23415">MIPSLALLAGTIAAVTAASETTTVNFLMPDWDGLNLSASVVAVRGDETTLAVACEGITLDWRMCGSNPQTIVGGPSTVSVTWVDKSAHVYWDVFTPKSQDHRCEINQQLDTATCISTGIWKIQGKMETTVITEERSSVWAYYYPVTVTAGAEKLRGENSDSTKTVDAVTTNSASDSQAASISDSSVEFTTKTKAYSPVPSPQKDPETASLCFNYTAGSY</sequence>
<proteinExistence type="predicted"/>